<sequence>ILMNDEKSFEQIISEVVKKYIDEKDLKLFKLTDKYNPDFKRISLTDFANGNFQSVKKGGNTKVINFVTRMQDDYRIKIEPGRFYHYIVKHPSIQVYNKMWPCSNLTDKQTIDYLYYFKSLRDICAPLLKIEKEEAEQFLEVIYNENLKCSRQTTLVDLWNN</sequence>
<comment type="caution">
    <text evidence="1">The sequence shown here is derived from an EMBL/GenBank/DDBJ whole genome shotgun (WGS) entry which is preliminary data.</text>
</comment>
<dbReference type="Proteomes" id="UP000789366">
    <property type="component" value="Unassembled WGS sequence"/>
</dbReference>
<organism evidence="1 2">
    <name type="scientific">Cetraspora pellucida</name>
    <dbReference type="NCBI Taxonomy" id="1433469"/>
    <lineage>
        <taxon>Eukaryota</taxon>
        <taxon>Fungi</taxon>
        <taxon>Fungi incertae sedis</taxon>
        <taxon>Mucoromycota</taxon>
        <taxon>Glomeromycotina</taxon>
        <taxon>Glomeromycetes</taxon>
        <taxon>Diversisporales</taxon>
        <taxon>Gigasporaceae</taxon>
        <taxon>Cetraspora</taxon>
    </lineage>
</organism>
<evidence type="ECO:0000313" key="2">
    <source>
        <dbReference type="Proteomes" id="UP000789366"/>
    </source>
</evidence>
<feature type="non-terminal residue" evidence="1">
    <location>
        <position position="161"/>
    </location>
</feature>
<evidence type="ECO:0000313" key="1">
    <source>
        <dbReference type="EMBL" id="CAG8800164.1"/>
    </source>
</evidence>
<gene>
    <name evidence="1" type="ORF">SPELUC_LOCUS17998</name>
</gene>
<feature type="non-terminal residue" evidence="1">
    <location>
        <position position="1"/>
    </location>
</feature>
<accession>A0ACA9RN06</accession>
<protein>
    <submittedName>
        <fullName evidence="1">4623_t:CDS:1</fullName>
    </submittedName>
</protein>
<keyword evidence="2" id="KW-1185">Reference proteome</keyword>
<name>A0ACA9RN06_9GLOM</name>
<dbReference type="EMBL" id="CAJVPW010079119">
    <property type="protein sequence ID" value="CAG8800164.1"/>
    <property type="molecule type" value="Genomic_DNA"/>
</dbReference>
<proteinExistence type="predicted"/>
<reference evidence="1" key="1">
    <citation type="submission" date="2021-06" db="EMBL/GenBank/DDBJ databases">
        <authorList>
            <person name="Kallberg Y."/>
            <person name="Tangrot J."/>
            <person name="Rosling A."/>
        </authorList>
    </citation>
    <scope>NUCLEOTIDE SEQUENCE</scope>
    <source>
        <strain evidence="1">28 12/20/2015</strain>
    </source>
</reference>